<dbReference type="OrthoDB" id="9937820at2759"/>
<name>A0A7R9C346_9CRUS</name>
<gene>
    <name evidence="1" type="ORF">NMOB1V02_LOCUS12751</name>
</gene>
<protein>
    <submittedName>
        <fullName evidence="1">Uncharacterized protein</fullName>
    </submittedName>
</protein>
<reference evidence="1" key="1">
    <citation type="submission" date="2020-11" db="EMBL/GenBank/DDBJ databases">
        <authorList>
            <person name="Tran Van P."/>
        </authorList>
    </citation>
    <scope>NUCLEOTIDE SEQUENCE</scope>
</reference>
<evidence type="ECO:0000313" key="2">
    <source>
        <dbReference type="Proteomes" id="UP000678499"/>
    </source>
</evidence>
<organism evidence="1">
    <name type="scientific">Notodromas monacha</name>
    <dbReference type="NCBI Taxonomy" id="399045"/>
    <lineage>
        <taxon>Eukaryota</taxon>
        <taxon>Metazoa</taxon>
        <taxon>Ecdysozoa</taxon>
        <taxon>Arthropoda</taxon>
        <taxon>Crustacea</taxon>
        <taxon>Oligostraca</taxon>
        <taxon>Ostracoda</taxon>
        <taxon>Podocopa</taxon>
        <taxon>Podocopida</taxon>
        <taxon>Cypridocopina</taxon>
        <taxon>Cypridoidea</taxon>
        <taxon>Cyprididae</taxon>
        <taxon>Notodromas</taxon>
    </lineage>
</organism>
<dbReference type="Proteomes" id="UP000678499">
    <property type="component" value="Unassembled WGS sequence"/>
</dbReference>
<evidence type="ECO:0000313" key="1">
    <source>
        <dbReference type="EMBL" id="CAD7285149.1"/>
    </source>
</evidence>
<accession>A0A7R9C346</accession>
<dbReference type="EMBL" id="OA894059">
    <property type="protein sequence ID" value="CAD7285149.1"/>
    <property type="molecule type" value="Genomic_DNA"/>
</dbReference>
<sequence length="300" mass="32893">MDFSAFNFVLRDSVVDTVNVSVKGTARFTGDVFCITELGSIASEVNLTVREGSGFVLEFTGDTQRFVNFLRIPTQPDVNVTSLSEILALGKADLEETRIMNILAIVGVVRRLNKGGSAGNSCVAEVLFMDESLGGSGNHLRVEFWGASKAYQTMSWTIGTIVMVSSLGVRWDGYRNNVKATVGERAIVIVDPISRRANRLLAFTPHAGLLNYSLWDAVPPSGVGELNGTFHLISDFLKVLQSWVKNPSRETTSFIAWVYGLPAGVNCKRGLKWGRDVCISRDCIFSRMSEEDVLRCLAPL</sequence>
<dbReference type="AlphaFoldDB" id="A0A7R9C346"/>
<proteinExistence type="predicted"/>
<dbReference type="EMBL" id="CAJPEX010012022">
    <property type="protein sequence ID" value="CAG0925301.1"/>
    <property type="molecule type" value="Genomic_DNA"/>
</dbReference>
<feature type="non-terminal residue" evidence="1">
    <location>
        <position position="300"/>
    </location>
</feature>
<keyword evidence="2" id="KW-1185">Reference proteome</keyword>